<proteinExistence type="predicted"/>
<feature type="transmembrane region" description="Helical" evidence="1">
    <location>
        <begin position="45"/>
        <end position="65"/>
    </location>
</feature>
<dbReference type="AlphaFoldDB" id="A0A6G0ZAR8"/>
<name>A0A6G0ZAR8_APHCR</name>
<keyword evidence="1" id="KW-0472">Membrane</keyword>
<dbReference type="Proteomes" id="UP000478052">
    <property type="component" value="Unassembled WGS sequence"/>
</dbReference>
<keyword evidence="1" id="KW-1133">Transmembrane helix</keyword>
<organism evidence="2 3">
    <name type="scientific">Aphis craccivora</name>
    <name type="common">Cowpea aphid</name>
    <dbReference type="NCBI Taxonomy" id="307492"/>
    <lineage>
        <taxon>Eukaryota</taxon>
        <taxon>Metazoa</taxon>
        <taxon>Ecdysozoa</taxon>
        <taxon>Arthropoda</taxon>
        <taxon>Hexapoda</taxon>
        <taxon>Insecta</taxon>
        <taxon>Pterygota</taxon>
        <taxon>Neoptera</taxon>
        <taxon>Paraneoptera</taxon>
        <taxon>Hemiptera</taxon>
        <taxon>Sternorrhyncha</taxon>
        <taxon>Aphidomorpha</taxon>
        <taxon>Aphidoidea</taxon>
        <taxon>Aphididae</taxon>
        <taxon>Aphidini</taxon>
        <taxon>Aphis</taxon>
        <taxon>Aphis</taxon>
    </lineage>
</organism>
<comment type="caution">
    <text evidence="2">The sequence shown here is derived from an EMBL/GenBank/DDBJ whole genome shotgun (WGS) entry which is preliminary data.</text>
</comment>
<keyword evidence="3" id="KW-1185">Reference proteome</keyword>
<sequence>MKLLTVLFRSVFLVLDHQLFPKTDLYKHHLSSHCVHEMVYPQSLKIVLHLLNVELLSYLLIFVLLSDFGHLVSFKFDSSCFPIFISSCCVSLISLTNIYTIRIVEHATWKTKCQIKLWTVPTTYTELVLTQSKIYNNSINTIYQYNTEHKPSIPDDTLILIDELNLKLKIIETSKYKKQPYVRILSIDNNPNLIHCDIVTFWRHRPYSVSHRYISRFKILSIIYEIVVVVVRSTGGAVAYSAPPVVPPMFIVEGYFGSLILIFGHGLCSSGLFCLRNICYLRFKSRSLFLNKVLPICYFILMPNSNTPAVLTHQCNY</sequence>
<feature type="transmembrane region" description="Helical" evidence="1">
    <location>
        <begin position="222"/>
        <end position="242"/>
    </location>
</feature>
<keyword evidence="1" id="KW-0812">Transmembrane</keyword>
<feature type="transmembrane region" description="Helical" evidence="1">
    <location>
        <begin position="254"/>
        <end position="275"/>
    </location>
</feature>
<gene>
    <name evidence="2" type="ORF">FWK35_00011765</name>
</gene>
<accession>A0A6G0ZAR8</accession>
<protein>
    <submittedName>
        <fullName evidence="2">NADH dehydrogenase subunit 4 (Mitochondrion)</fullName>
    </submittedName>
</protein>
<dbReference type="OrthoDB" id="564260at2759"/>
<reference evidence="2 3" key="1">
    <citation type="submission" date="2019-08" db="EMBL/GenBank/DDBJ databases">
        <title>Whole genome of Aphis craccivora.</title>
        <authorList>
            <person name="Voronova N.V."/>
            <person name="Shulinski R.S."/>
            <person name="Bandarenka Y.V."/>
            <person name="Zhorov D.G."/>
            <person name="Warner D."/>
        </authorList>
    </citation>
    <scope>NUCLEOTIDE SEQUENCE [LARGE SCALE GENOMIC DNA]</scope>
    <source>
        <strain evidence="2">180601</strain>
        <tissue evidence="2">Whole Body</tissue>
    </source>
</reference>
<evidence type="ECO:0000313" key="2">
    <source>
        <dbReference type="EMBL" id="KAF0767776.1"/>
    </source>
</evidence>
<dbReference type="EMBL" id="VUJU01000894">
    <property type="protein sequence ID" value="KAF0767776.1"/>
    <property type="molecule type" value="Genomic_DNA"/>
</dbReference>
<evidence type="ECO:0000313" key="3">
    <source>
        <dbReference type="Proteomes" id="UP000478052"/>
    </source>
</evidence>
<evidence type="ECO:0000256" key="1">
    <source>
        <dbReference type="SAM" id="Phobius"/>
    </source>
</evidence>